<dbReference type="InterPro" id="IPR042057">
    <property type="entry name" value="Lipoxy_PLAT/LH2"/>
</dbReference>
<reference evidence="7" key="1">
    <citation type="submission" date="2015-12" db="EMBL/GenBank/DDBJ databases">
        <title>Update maize B73 reference genome by single molecule sequencing technologies.</title>
        <authorList>
            <consortium name="Maize Genome Sequencing Project"/>
            <person name="Ware D."/>
        </authorList>
    </citation>
    <scope>NUCLEOTIDE SEQUENCE [LARGE SCALE GENOMIC DNA]</scope>
    <source>
        <tissue evidence="7">Seedling</tissue>
    </source>
</reference>
<dbReference type="GO" id="GO:0031408">
    <property type="term" value="P:oxylipin biosynthetic process"/>
    <property type="evidence" value="ECO:0007669"/>
    <property type="project" value="UniProtKB-KW"/>
</dbReference>
<comment type="caution">
    <text evidence="6">Lacks conserved residue(s) required for the propagation of feature annotation.</text>
</comment>
<dbReference type="InterPro" id="IPR000907">
    <property type="entry name" value="LipOase"/>
</dbReference>
<dbReference type="EMBL" id="CM007647">
    <property type="protein sequence ID" value="ONM08089.1"/>
    <property type="molecule type" value="Genomic_DNA"/>
</dbReference>
<evidence type="ECO:0000313" key="7">
    <source>
        <dbReference type="EMBL" id="ONM08089.1"/>
    </source>
</evidence>
<dbReference type="GO" id="GO:0016702">
    <property type="term" value="F:oxidoreductase activity, acting on single donors with incorporation of molecular oxygen, incorporation of two atoms of oxygen"/>
    <property type="evidence" value="ECO:0007669"/>
    <property type="project" value="InterPro"/>
</dbReference>
<dbReference type="CDD" id="cd01751">
    <property type="entry name" value="PLAT_LH2"/>
    <property type="match status" value="1"/>
</dbReference>
<dbReference type="PRINTS" id="PR00468">
    <property type="entry name" value="PLTLPOXGNASE"/>
</dbReference>
<evidence type="ECO:0000256" key="4">
    <source>
        <dbReference type="ARBA" id="ARBA00022832"/>
    </source>
</evidence>
<keyword evidence="5" id="KW-0275">Fatty acid biosynthesis</keyword>
<keyword evidence="3" id="KW-0925">Oxylipin biosynthesis</keyword>
<protein>
    <submittedName>
        <fullName evidence="7">Lipoxygenase</fullName>
    </submittedName>
</protein>
<dbReference type="SUPFAM" id="SSF49723">
    <property type="entry name" value="Lipase/lipooxygenase domain (PLAT/LH2 domain)"/>
    <property type="match status" value="1"/>
</dbReference>
<keyword evidence="2" id="KW-0444">Lipid biosynthesis</keyword>
<comment type="similarity">
    <text evidence="1">Belongs to the lipoxygenase family.</text>
</comment>
<keyword evidence="3" id="KW-0443">Lipid metabolism</keyword>
<dbReference type="InterPro" id="IPR036392">
    <property type="entry name" value="PLAT/LH2_dom_sf"/>
</dbReference>
<accession>A0A1D6L0I9</accession>
<sequence>MLSGIIDGLTGANKHARLKGTVVLMRKNVLDLNDFGATVVDSISEFLGKGVTCQLISSTLVDANNGNRGRVGAEANLEQWLTSLPSLTTGESKFGVTFDWEVEKLGVPGAVVVKNNHAAEFFLKTITLDDVPGRGAVTFVANSWVYPAGKYRYNRVFFSNDACS</sequence>
<name>A0A1D6L0I9_MAIZE</name>
<organism evidence="7">
    <name type="scientific">Zea mays</name>
    <name type="common">Maize</name>
    <dbReference type="NCBI Taxonomy" id="4577"/>
    <lineage>
        <taxon>Eukaryota</taxon>
        <taxon>Viridiplantae</taxon>
        <taxon>Streptophyta</taxon>
        <taxon>Embryophyta</taxon>
        <taxon>Tracheophyta</taxon>
        <taxon>Spermatophyta</taxon>
        <taxon>Magnoliopsida</taxon>
        <taxon>Liliopsida</taxon>
        <taxon>Poales</taxon>
        <taxon>Poaceae</taxon>
        <taxon>PACMAD clade</taxon>
        <taxon>Panicoideae</taxon>
        <taxon>Andropogonodae</taxon>
        <taxon>Andropogoneae</taxon>
        <taxon>Tripsacinae</taxon>
        <taxon>Zea</taxon>
    </lineage>
</organism>
<evidence type="ECO:0000256" key="2">
    <source>
        <dbReference type="ARBA" id="ARBA00022516"/>
    </source>
</evidence>
<dbReference type="PROSITE" id="PS50095">
    <property type="entry name" value="PLAT"/>
    <property type="match status" value="1"/>
</dbReference>
<dbReference type="FunFam" id="2.60.60.20:FF:000015">
    <property type="entry name" value="Lipoxygenase"/>
    <property type="match status" value="1"/>
</dbReference>
<keyword evidence="4" id="KW-0276">Fatty acid metabolism</keyword>
<evidence type="ECO:0000256" key="6">
    <source>
        <dbReference type="PROSITE-ProRule" id="PRU00152"/>
    </source>
</evidence>
<dbReference type="PANTHER" id="PTHR11771">
    <property type="entry name" value="LIPOXYGENASE"/>
    <property type="match status" value="1"/>
</dbReference>
<dbReference type="ExpressionAtlas" id="A0A1D6L0I9">
    <property type="expression patterns" value="baseline and differential"/>
</dbReference>
<evidence type="ECO:0000256" key="5">
    <source>
        <dbReference type="ARBA" id="ARBA00023160"/>
    </source>
</evidence>
<dbReference type="GO" id="GO:0006633">
    <property type="term" value="P:fatty acid biosynthetic process"/>
    <property type="evidence" value="ECO:0007669"/>
    <property type="project" value="UniProtKB-KW"/>
</dbReference>
<evidence type="ECO:0000256" key="1">
    <source>
        <dbReference type="ARBA" id="ARBA00009419"/>
    </source>
</evidence>
<dbReference type="GO" id="GO:0034440">
    <property type="term" value="P:lipid oxidation"/>
    <property type="evidence" value="ECO:0007669"/>
    <property type="project" value="InterPro"/>
</dbReference>
<dbReference type="InterPro" id="IPR001024">
    <property type="entry name" value="PLAT/LH2_dom"/>
</dbReference>
<gene>
    <name evidence="7" type="ORF">ZEAMMB73_Zm00001d033623</name>
</gene>
<dbReference type="AlphaFoldDB" id="A0A1D6L0I9"/>
<dbReference type="Pfam" id="PF01477">
    <property type="entry name" value="PLAT"/>
    <property type="match status" value="1"/>
</dbReference>
<dbReference type="InterPro" id="IPR001246">
    <property type="entry name" value="LipOase_plant"/>
</dbReference>
<proteinExistence type="inferred from homology"/>
<dbReference type="GO" id="GO:0046872">
    <property type="term" value="F:metal ion binding"/>
    <property type="evidence" value="ECO:0007669"/>
    <property type="project" value="InterPro"/>
</dbReference>
<dbReference type="SMART" id="SM00308">
    <property type="entry name" value="LH2"/>
    <property type="match status" value="1"/>
</dbReference>
<evidence type="ECO:0000256" key="3">
    <source>
        <dbReference type="ARBA" id="ARBA00022767"/>
    </source>
</evidence>
<dbReference type="Gene3D" id="2.60.60.20">
    <property type="entry name" value="PLAT/LH2 domain"/>
    <property type="match status" value="1"/>
</dbReference>